<sequence length="133" mass="14925">MNDVTNSQSNTVNPDFVQQYIMANANFFPEGSVNELGARLSKLSQNQFNAIQGIQLKDPMIMLLLSLFLGGWGVDRFLLKEIGLGVVKLLTCGGCGIWTIIDWFLVMNKTREFNQKLVLDSISVGQFNQFDNM</sequence>
<proteinExistence type="predicted"/>
<accession>C7NBN2</accession>
<dbReference type="PANTHER" id="PTHR21016">
    <property type="entry name" value="BETA-AMYLOID BINDING PROTEIN-RELATED"/>
    <property type="match status" value="1"/>
</dbReference>
<dbReference type="Pfam" id="PF05154">
    <property type="entry name" value="TM2"/>
    <property type="match status" value="1"/>
</dbReference>
<dbReference type="InterPro" id="IPR007829">
    <property type="entry name" value="TM2"/>
</dbReference>
<dbReference type="Proteomes" id="UP000001910">
    <property type="component" value="Chromosome"/>
</dbReference>
<evidence type="ECO:0000256" key="2">
    <source>
        <dbReference type="ARBA" id="ARBA00022692"/>
    </source>
</evidence>
<organism evidence="7 8">
    <name type="scientific">Leptotrichia buccalis (strain ATCC 14201 / DSM 1135 / JCM 12969 / NCTC 10249 / C-1013-b)</name>
    <dbReference type="NCBI Taxonomy" id="523794"/>
    <lineage>
        <taxon>Bacteria</taxon>
        <taxon>Fusobacteriati</taxon>
        <taxon>Fusobacteriota</taxon>
        <taxon>Fusobacteriia</taxon>
        <taxon>Fusobacteriales</taxon>
        <taxon>Leptotrichiaceae</taxon>
        <taxon>Leptotrichia</taxon>
    </lineage>
</organism>
<gene>
    <name evidence="7" type="ordered locus">Lebu_1692</name>
</gene>
<comment type="subcellular location">
    <subcellularLocation>
        <location evidence="1">Membrane</location>
        <topology evidence="1">Multi-pass membrane protein</topology>
    </subcellularLocation>
</comment>
<dbReference type="AlphaFoldDB" id="C7NBN2"/>
<evidence type="ECO:0000256" key="4">
    <source>
        <dbReference type="ARBA" id="ARBA00023136"/>
    </source>
</evidence>
<dbReference type="eggNOG" id="COG2314">
    <property type="taxonomic scope" value="Bacteria"/>
</dbReference>
<dbReference type="PANTHER" id="PTHR21016:SF25">
    <property type="entry name" value="TM2 DOMAIN-CONTAINING PROTEIN DDB_G0277895-RELATED"/>
    <property type="match status" value="1"/>
</dbReference>
<protein>
    <submittedName>
        <fullName evidence="7">TM2 domain containing protein</fullName>
    </submittedName>
</protein>
<dbReference type="RefSeq" id="WP_015769903.1">
    <property type="nucleotide sequence ID" value="NC_013192.1"/>
</dbReference>
<dbReference type="OrthoDB" id="8215804at2"/>
<dbReference type="EMBL" id="CP001685">
    <property type="protein sequence ID" value="ACV39563.1"/>
    <property type="molecule type" value="Genomic_DNA"/>
</dbReference>
<feature type="transmembrane region" description="Helical" evidence="5">
    <location>
        <begin position="61"/>
        <end position="79"/>
    </location>
</feature>
<keyword evidence="4 5" id="KW-0472">Membrane</keyword>
<reference evidence="7 8" key="1">
    <citation type="journal article" date="2009" name="Stand. Genomic Sci.">
        <title>Complete genome sequence of Leptotrichia buccalis type strain (C-1013-b).</title>
        <authorList>
            <person name="Ivanova N."/>
            <person name="Gronow S."/>
            <person name="Lapidus A."/>
            <person name="Copeland A."/>
            <person name="Glavina Del Rio T."/>
            <person name="Nolan M."/>
            <person name="Lucas S."/>
            <person name="Chen F."/>
            <person name="Tice H."/>
            <person name="Cheng J.F."/>
            <person name="Saunders E."/>
            <person name="Bruce D."/>
            <person name="Goodwin L."/>
            <person name="Brettin T."/>
            <person name="Detter J.C."/>
            <person name="Han C."/>
            <person name="Pitluck S."/>
            <person name="Mikhailova N."/>
            <person name="Pati A."/>
            <person name="Mavrommatis K."/>
            <person name="Chen A."/>
            <person name="Palaniappan K."/>
            <person name="Land M."/>
            <person name="Hauser L."/>
            <person name="Chang Y.J."/>
            <person name="Jeffries C.D."/>
            <person name="Chain P."/>
            <person name="Rohde C."/>
            <person name="Goker M."/>
            <person name="Bristow J."/>
            <person name="Eisen J.A."/>
            <person name="Markowitz V."/>
            <person name="Hugenholtz P."/>
            <person name="Kyrpides N.C."/>
            <person name="Klenk H.P."/>
        </authorList>
    </citation>
    <scope>NUCLEOTIDE SEQUENCE [LARGE SCALE GENOMIC DNA]</scope>
    <source>
        <strain evidence="8">ATCC 14201 / DSM 1135 / JCM 12969 / NCTC 10249 / C-1013-b</strain>
    </source>
</reference>
<keyword evidence="8" id="KW-1185">Reference proteome</keyword>
<feature type="transmembrane region" description="Helical" evidence="5">
    <location>
        <begin position="85"/>
        <end position="106"/>
    </location>
</feature>
<evidence type="ECO:0000256" key="3">
    <source>
        <dbReference type="ARBA" id="ARBA00022989"/>
    </source>
</evidence>
<evidence type="ECO:0000259" key="6">
    <source>
        <dbReference type="Pfam" id="PF05154"/>
    </source>
</evidence>
<evidence type="ECO:0000256" key="1">
    <source>
        <dbReference type="ARBA" id="ARBA00004141"/>
    </source>
</evidence>
<keyword evidence="2 5" id="KW-0812">Transmembrane</keyword>
<evidence type="ECO:0000256" key="5">
    <source>
        <dbReference type="SAM" id="Phobius"/>
    </source>
</evidence>
<evidence type="ECO:0000313" key="8">
    <source>
        <dbReference type="Proteomes" id="UP000001910"/>
    </source>
</evidence>
<feature type="domain" description="TM2" evidence="6">
    <location>
        <begin position="57"/>
        <end position="104"/>
    </location>
</feature>
<dbReference type="STRING" id="523794.Lebu_1692"/>
<evidence type="ECO:0000313" key="7">
    <source>
        <dbReference type="EMBL" id="ACV39563.1"/>
    </source>
</evidence>
<dbReference type="GO" id="GO:0016020">
    <property type="term" value="C:membrane"/>
    <property type="evidence" value="ECO:0007669"/>
    <property type="project" value="UniProtKB-SubCell"/>
</dbReference>
<dbReference type="HOGENOM" id="CLU_081297_7_1_0"/>
<keyword evidence="3 5" id="KW-1133">Transmembrane helix</keyword>
<dbReference type="KEGG" id="lba:Lebu_1692"/>
<dbReference type="InterPro" id="IPR050932">
    <property type="entry name" value="TM2D1-3-like"/>
</dbReference>
<name>C7NBN2_LEPBD</name>